<dbReference type="InterPro" id="IPR029431">
    <property type="entry name" value="TP53INP"/>
</dbReference>
<keyword evidence="8" id="KW-0539">Nucleus</keyword>
<keyword evidence="6" id="KW-0010">Activator</keyword>
<dbReference type="GO" id="GO:0045893">
    <property type="term" value="P:positive regulation of DNA-templated transcription"/>
    <property type="evidence" value="ECO:0007669"/>
    <property type="project" value="TreeGrafter"/>
</dbReference>
<evidence type="ECO:0000256" key="10">
    <source>
        <dbReference type="ARBA" id="ARBA00034306"/>
    </source>
</evidence>
<evidence type="ECO:0000256" key="8">
    <source>
        <dbReference type="ARBA" id="ARBA00023242"/>
    </source>
</evidence>
<dbReference type="GO" id="GO:0005829">
    <property type="term" value="C:cytosol"/>
    <property type="evidence" value="ECO:0007669"/>
    <property type="project" value="UniProtKB-SubCell"/>
</dbReference>
<dbReference type="GO" id="GO:0000045">
    <property type="term" value="P:autophagosome assembly"/>
    <property type="evidence" value="ECO:0007669"/>
    <property type="project" value="TreeGrafter"/>
</dbReference>
<keyword evidence="9" id="KW-0968">Cytoplasmic vesicle</keyword>
<dbReference type="GO" id="GO:0005776">
    <property type="term" value="C:autophagosome"/>
    <property type="evidence" value="ECO:0007669"/>
    <property type="project" value="UniProtKB-SubCell"/>
</dbReference>
<sequence length="307" mass="34116">MFSSLAAYLFGNTSGDTETPSTSEGIAAVPNSNNLENLDPENDVKLKVVPVEVEEEDQEEWLIVDKDEEESLPRTDSEEEIPFVEIKKQRPGSSRHRRVGSSGSALSTNSDGIPSLAQGISQYGISTASCMGESWLVTPPPCFTSTGPIDMVTSPFENLLIEHPSMSVYHRIRSSRDNPIDNDTSLTDYQLSLQYILQPEHGQQQEEIVVEMPPHPAAEHSPVRTARVVVSRRAERIQTLSQKQSKEIALVRDAQKINEKKTRQVLSRGALKRGNKVRDFNSKGGRPRRADLQHCKILSGANNNRKC</sequence>
<dbReference type="OMA" id="PANIVQE"/>
<dbReference type="Pfam" id="PF14839">
    <property type="entry name" value="DOR"/>
    <property type="match status" value="1"/>
</dbReference>
<feature type="compositionally biased region" description="Basic residues" evidence="11">
    <location>
        <begin position="89"/>
        <end position="99"/>
    </location>
</feature>
<evidence type="ECO:0000256" key="4">
    <source>
        <dbReference type="ARBA" id="ARBA00023006"/>
    </source>
</evidence>
<keyword evidence="3" id="KW-0963">Cytoplasm</keyword>
<keyword evidence="4" id="KW-0072">Autophagy</keyword>
<evidence type="ECO:0000256" key="11">
    <source>
        <dbReference type="SAM" id="MobiDB-lite"/>
    </source>
</evidence>
<dbReference type="FunCoup" id="A0A7R8UKS7">
    <property type="interactions" value="151"/>
</dbReference>
<evidence type="ECO:0000256" key="2">
    <source>
        <dbReference type="ARBA" id="ARBA00004514"/>
    </source>
</evidence>
<reference evidence="12 13" key="1">
    <citation type="submission" date="2020-11" db="EMBL/GenBank/DDBJ databases">
        <authorList>
            <person name="Wallbank WR R."/>
            <person name="Pardo Diaz C."/>
            <person name="Kozak K."/>
            <person name="Martin S."/>
            <person name="Jiggins C."/>
            <person name="Moest M."/>
            <person name="Warren A I."/>
            <person name="Generalovic N T."/>
            <person name="Byers J.R.P. K."/>
            <person name="Montejo-Kovacevich G."/>
            <person name="Yen C E."/>
        </authorList>
    </citation>
    <scope>NUCLEOTIDE SEQUENCE [LARGE SCALE GENOMIC DNA]</scope>
</reference>
<proteinExistence type="predicted"/>
<dbReference type="PANTHER" id="PTHR31671:SF3">
    <property type="entry name" value="DIABETES AND OBESITY REGULATED, ISOFORM G"/>
    <property type="match status" value="1"/>
</dbReference>
<dbReference type="GO" id="GO:0031410">
    <property type="term" value="C:cytoplasmic vesicle"/>
    <property type="evidence" value="ECO:0007669"/>
    <property type="project" value="UniProtKB-KW"/>
</dbReference>
<accession>A0A7R8UKS7</accession>
<dbReference type="OrthoDB" id="10041339at2759"/>
<comment type="subcellular location">
    <subcellularLocation>
        <location evidence="2">Cytoplasm</location>
        <location evidence="2">Cytosol</location>
    </subcellularLocation>
    <subcellularLocation>
        <location evidence="1">Cytoplasmic vesicle</location>
        <location evidence="1">Autophagosome</location>
    </subcellularLocation>
    <subcellularLocation>
        <location evidence="10">Nucleus</location>
        <location evidence="10">Nuclear body</location>
    </subcellularLocation>
</comment>
<evidence type="ECO:0000256" key="7">
    <source>
        <dbReference type="ARBA" id="ARBA00023163"/>
    </source>
</evidence>
<keyword evidence="13" id="KW-1185">Reference proteome</keyword>
<dbReference type="PANTHER" id="PTHR31671">
    <property type="entry name" value="DIABETES AND OBESITY REGULATED, ISOFORM G"/>
    <property type="match status" value="1"/>
</dbReference>
<dbReference type="EMBL" id="LR899010">
    <property type="protein sequence ID" value="CAD7082655.1"/>
    <property type="molecule type" value="Genomic_DNA"/>
</dbReference>
<dbReference type="AlphaFoldDB" id="A0A7R8UKS7"/>
<evidence type="ECO:0000256" key="6">
    <source>
        <dbReference type="ARBA" id="ARBA00023159"/>
    </source>
</evidence>
<evidence type="ECO:0000313" key="12">
    <source>
        <dbReference type="EMBL" id="CAD7082655.1"/>
    </source>
</evidence>
<evidence type="ECO:0000256" key="3">
    <source>
        <dbReference type="ARBA" id="ARBA00022490"/>
    </source>
</evidence>
<feature type="region of interest" description="Disordered" evidence="11">
    <location>
        <begin position="88"/>
        <end position="110"/>
    </location>
</feature>
<keyword evidence="7" id="KW-0804">Transcription</keyword>
<gene>
    <name evidence="12" type="ORF">HERILL_LOCUS5673</name>
</gene>
<dbReference type="InParanoid" id="A0A7R8UKS7"/>
<evidence type="ECO:0000256" key="5">
    <source>
        <dbReference type="ARBA" id="ARBA00023015"/>
    </source>
</evidence>
<dbReference type="GO" id="GO:0016604">
    <property type="term" value="C:nuclear body"/>
    <property type="evidence" value="ECO:0007669"/>
    <property type="project" value="UniProtKB-SubCell"/>
</dbReference>
<organism evidence="12 13">
    <name type="scientific">Hermetia illucens</name>
    <name type="common">Black soldier fly</name>
    <dbReference type="NCBI Taxonomy" id="343691"/>
    <lineage>
        <taxon>Eukaryota</taxon>
        <taxon>Metazoa</taxon>
        <taxon>Ecdysozoa</taxon>
        <taxon>Arthropoda</taxon>
        <taxon>Hexapoda</taxon>
        <taxon>Insecta</taxon>
        <taxon>Pterygota</taxon>
        <taxon>Neoptera</taxon>
        <taxon>Endopterygota</taxon>
        <taxon>Diptera</taxon>
        <taxon>Brachycera</taxon>
        <taxon>Stratiomyomorpha</taxon>
        <taxon>Stratiomyidae</taxon>
        <taxon>Hermetiinae</taxon>
        <taxon>Hermetia</taxon>
    </lineage>
</organism>
<dbReference type="Proteomes" id="UP000594454">
    <property type="component" value="Chromosome 2"/>
</dbReference>
<evidence type="ECO:0000313" key="13">
    <source>
        <dbReference type="Proteomes" id="UP000594454"/>
    </source>
</evidence>
<name>A0A7R8UKS7_HERIL</name>
<keyword evidence="5" id="KW-0805">Transcription regulation</keyword>
<evidence type="ECO:0000256" key="9">
    <source>
        <dbReference type="ARBA" id="ARBA00023329"/>
    </source>
</evidence>
<evidence type="ECO:0008006" key="14">
    <source>
        <dbReference type="Google" id="ProtNLM"/>
    </source>
</evidence>
<evidence type="ECO:0000256" key="1">
    <source>
        <dbReference type="ARBA" id="ARBA00004419"/>
    </source>
</evidence>
<protein>
    <recommendedName>
        <fullName evidence="14">Tumor protein p53-inducible nuclear protein 1</fullName>
    </recommendedName>
</protein>